<dbReference type="PATRIC" id="fig|1423742.4.peg.859"/>
<evidence type="ECO:0000313" key="8">
    <source>
        <dbReference type="Proteomes" id="UP000051084"/>
    </source>
</evidence>
<dbReference type="GO" id="GO:0005886">
    <property type="term" value="C:plasma membrane"/>
    <property type="evidence" value="ECO:0007669"/>
    <property type="project" value="UniProtKB-SubCell"/>
</dbReference>
<gene>
    <name evidence="7" type="ORF">FC21_GL000825</name>
</gene>
<feature type="transmembrane region" description="Helical" evidence="6">
    <location>
        <begin position="381"/>
        <end position="399"/>
    </location>
</feature>
<evidence type="ECO:0000256" key="6">
    <source>
        <dbReference type="SAM" id="Phobius"/>
    </source>
</evidence>
<feature type="transmembrane region" description="Helical" evidence="6">
    <location>
        <begin position="39"/>
        <end position="62"/>
    </location>
</feature>
<name>A0A0R1UWK8_9LACO</name>
<dbReference type="RefSeq" id="WP_054653350.1">
    <property type="nucleotide sequence ID" value="NZ_AZGC01000020.1"/>
</dbReference>
<keyword evidence="2" id="KW-1003">Cell membrane</keyword>
<feature type="transmembrane region" description="Helical" evidence="6">
    <location>
        <begin position="288"/>
        <end position="310"/>
    </location>
</feature>
<feature type="transmembrane region" description="Helical" evidence="6">
    <location>
        <begin position="141"/>
        <end position="159"/>
    </location>
</feature>
<feature type="transmembrane region" description="Helical" evidence="6">
    <location>
        <begin position="7"/>
        <end position="27"/>
    </location>
</feature>
<dbReference type="InterPro" id="IPR050833">
    <property type="entry name" value="Poly_Biosynth_Transport"/>
</dbReference>
<keyword evidence="3 6" id="KW-0812">Transmembrane</keyword>
<proteinExistence type="predicted"/>
<dbReference type="STRING" id="417373.GCA_001570685_00935"/>
<keyword evidence="5 6" id="KW-0472">Membrane</keyword>
<feature type="transmembrane region" description="Helical" evidence="6">
    <location>
        <begin position="436"/>
        <end position="458"/>
    </location>
</feature>
<feature type="transmembrane region" description="Helical" evidence="6">
    <location>
        <begin position="322"/>
        <end position="341"/>
    </location>
</feature>
<evidence type="ECO:0000256" key="3">
    <source>
        <dbReference type="ARBA" id="ARBA00022692"/>
    </source>
</evidence>
<comment type="caution">
    <text evidence="7">The sequence shown here is derived from an EMBL/GenBank/DDBJ whole genome shotgun (WGS) entry which is preliminary data.</text>
</comment>
<comment type="subcellular location">
    <subcellularLocation>
        <location evidence="1">Cell membrane</location>
        <topology evidence="1">Multi-pass membrane protein</topology>
    </subcellularLocation>
</comment>
<feature type="transmembrane region" description="Helical" evidence="6">
    <location>
        <begin position="411"/>
        <end position="430"/>
    </location>
</feature>
<dbReference type="Proteomes" id="UP000051084">
    <property type="component" value="Unassembled WGS sequence"/>
</dbReference>
<feature type="transmembrane region" description="Helical" evidence="6">
    <location>
        <begin position="165"/>
        <end position="184"/>
    </location>
</feature>
<feature type="transmembrane region" description="Helical" evidence="6">
    <location>
        <begin position="83"/>
        <end position="105"/>
    </location>
</feature>
<reference evidence="7 8" key="1">
    <citation type="journal article" date="2015" name="Genome Announc.">
        <title>Expanding the biotechnology potential of lactobacilli through comparative genomics of 213 strains and associated genera.</title>
        <authorList>
            <person name="Sun Z."/>
            <person name="Harris H.M."/>
            <person name="McCann A."/>
            <person name="Guo C."/>
            <person name="Argimon S."/>
            <person name="Zhang W."/>
            <person name="Yang X."/>
            <person name="Jeffery I.B."/>
            <person name="Cooney J.C."/>
            <person name="Kagawa T.F."/>
            <person name="Liu W."/>
            <person name="Song Y."/>
            <person name="Salvetti E."/>
            <person name="Wrobel A."/>
            <person name="Rasinkangas P."/>
            <person name="Parkhill J."/>
            <person name="Rea M.C."/>
            <person name="O'Sullivan O."/>
            <person name="Ritari J."/>
            <person name="Douillard F.P."/>
            <person name="Paul Ross R."/>
            <person name="Yang R."/>
            <person name="Briner A.E."/>
            <person name="Felis G.E."/>
            <person name="de Vos W.M."/>
            <person name="Barrangou R."/>
            <person name="Klaenhammer T.R."/>
            <person name="Caufield P.W."/>
            <person name="Cui Y."/>
            <person name="Zhang H."/>
            <person name="O'Toole P.W."/>
        </authorList>
    </citation>
    <scope>NUCLEOTIDE SEQUENCE [LARGE SCALE GENOMIC DNA]</scope>
    <source>
        <strain evidence="7 8">DSM 18793</strain>
    </source>
</reference>
<dbReference type="AlphaFoldDB" id="A0A0R1UWK8"/>
<dbReference type="EMBL" id="AZGC01000020">
    <property type="protein sequence ID" value="KRL95237.1"/>
    <property type="molecule type" value="Genomic_DNA"/>
</dbReference>
<dbReference type="PANTHER" id="PTHR30250">
    <property type="entry name" value="PST FAMILY PREDICTED COLANIC ACID TRANSPORTER"/>
    <property type="match status" value="1"/>
</dbReference>
<feature type="transmembrane region" description="Helical" evidence="6">
    <location>
        <begin position="247"/>
        <end position="267"/>
    </location>
</feature>
<dbReference type="PANTHER" id="PTHR30250:SF11">
    <property type="entry name" value="O-ANTIGEN TRANSPORTER-RELATED"/>
    <property type="match status" value="1"/>
</dbReference>
<evidence type="ECO:0000256" key="2">
    <source>
        <dbReference type="ARBA" id="ARBA00022475"/>
    </source>
</evidence>
<sequence length="476" mass="53704">MKVIKNYLYNASYQLLIMLAPLITTPYVARVLGAHESGIYTYTNGWVTIFYLIGQLGITVYGNREIAYHRDDIKERSKIFWSIELLQLLTIFVALISYLAVVFMFSSTFKVYYLIQTLWILATAIDVSWFFMGMEDFKKTVVRNTLVKVTTIILIFLLIKDQADLWKYVALLSGAQFLGNLTLWPYLRGLVQRVSIQELNIFKHLYPSMILFIPTITVQIYLVVNKIMLGKLGTPDALGQFDYSDRIIKVILSLVTATGTVMLPNMANKFAKGDVNGIRESLYKSFDFVTSLAVPLMFGIMAISHQFAPWFLGQDYVHAGEIMFWEAPVIILIAWSNVLGMQYLMPVNRVKEFTTTVTVGAIINVCVNIFMIPIWSAKGAAVGSVAAELAVTISQLYVVRSTIARRGLFKGSWKYLLAGGLMFVIVNYVVDNLPMNIITLALDVLVGVLSYAVGIFVLQAPITKQMRETGIIKRRE</sequence>
<dbReference type="Pfam" id="PF01943">
    <property type="entry name" value="Polysacc_synt"/>
    <property type="match status" value="1"/>
</dbReference>
<evidence type="ECO:0000256" key="1">
    <source>
        <dbReference type="ARBA" id="ARBA00004651"/>
    </source>
</evidence>
<dbReference type="InterPro" id="IPR002797">
    <property type="entry name" value="Polysacc_synth"/>
</dbReference>
<organism evidence="7 8">
    <name type="scientific">Limosilactobacillus equigenerosi DSM 18793 = JCM 14505</name>
    <dbReference type="NCBI Taxonomy" id="1423742"/>
    <lineage>
        <taxon>Bacteria</taxon>
        <taxon>Bacillati</taxon>
        <taxon>Bacillota</taxon>
        <taxon>Bacilli</taxon>
        <taxon>Lactobacillales</taxon>
        <taxon>Lactobacillaceae</taxon>
        <taxon>Limosilactobacillus</taxon>
    </lineage>
</organism>
<dbReference type="CDD" id="cd13128">
    <property type="entry name" value="MATE_Wzx_like"/>
    <property type="match status" value="1"/>
</dbReference>
<accession>A0A0R1UWK8</accession>
<keyword evidence="8" id="KW-1185">Reference proteome</keyword>
<keyword evidence="4 6" id="KW-1133">Transmembrane helix</keyword>
<feature type="transmembrane region" description="Helical" evidence="6">
    <location>
        <begin position="111"/>
        <end position="132"/>
    </location>
</feature>
<dbReference type="OrthoDB" id="9815702at2"/>
<evidence type="ECO:0000256" key="4">
    <source>
        <dbReference type="ARBA" id="ARBA00022989"/>
    </source>
</evidence>
<evidence type="ECO:0000313" key="7">
    <source>
        <dbReference type="EMBL" id="KRL95237.1"/>
    </source>
</evidence>
<evidence type="ECO:0000256" key="5">
    <source>
        <dbReference type="ARBA" id="ARBA00023136"/>
    </source>
</evidence>
<feature type="transmembrane region" description="Helical" evidence="6">
    <location>
        <begin position="353"/>
        <end position="375"/>
    </location>
</feature>
<protein>
    <submittedName>
        <fullName evidence="7">Polysaccharide biosynthesis protein</fullName>
    </submittedName>
</protein>
<feature type="transmembrane region" description="Helical" evidence="6">
    <location>
        <begin position="205"/>
        <end position="227"/>
    </location>
</feature>